<evidence type="ECO:0000313" key="1">
    <source>
        <dbReference type="EMBL" id="ACD82614.1"/>
    </source>
</evidence>
<dbReference type="KEGG" id="min:Minf_0556"/>
<reference evidence="1 2" key="1">
    <citation type="journal article" date="2008" name="Biol. Direct">
        <title>Complete genome sequence of the extremely acidophilic methanotroph isolate V4, Methylacidiphilum infernorum, a representative of the bacterial phylum Verrucomicrobia.</title>
        <authorList>
            <person name="Hou S."/>
            <person name="Makarova K.S."/>
            <person name="Saw J.H."/>
            <person name="Senin P."/>
            <person name="Ly B.V."/>
            <person name="Zhou Z."/>
            <person name="Ren Y."/>
            <person name="Wang J."/>
            <person name="Galperin M.Y."/>
            <person name="Omelchenko M.V."/>
            <person name="Wolf Y.I."/>
            <person name="Yutin N."/>
            <person name="Koonin E.V."/>
            <person name="Stott M.B."/>
            <person name="Mountain B.W."/>
            <person name="Crowe M.A."/>
            <person name="Smirnova A.V."/>
            <person name="Dunfield P.F."/>
            <person name="Feng L."/>
            <person name="Wang L."/>
            <person name="Alam M."/>
        </authorList>
    </citation>
    <scope>NUCLEOTIDE SEQUENCE [LARGE SCALE GENOMIC DNA]</scope>
    <source>
        <strain evidence="2">Isolate V4</strain>
    </source>
</reference>
<dbReference type="HOGENOM" id="CLU_3365853_0_0_0"/>
<organism evidence="1 2">
    <name type="scientific">Methylacidiphilum infernorum (isolate V4)</name>
    <name type="common">Methylokorus infernorum (strain V4)</name>
    <dbReference type="NCBI Taxonomy" id="481448"/>
    <lineage>
        <taxon>Bacteria</taxon>
        <taxon>Pseudomonadati</taxon>
        <taxon>Verrucomicrobiota</taxon>
        <taxon>Methylacidiphilae</taxon>
        <taxon>Methylacidiphilales</taxon>
        <taxon>Methylacidiphilaceae</taxon>
        <taxon>Methylacidiphilum (ex Ratnadevi et al. 2023)</taxon>
    </lineage>
</organism>
<dbReference type="AlphaFoldDB" id="B3DZJ7"/>
<proteinExistence type="predicted"/>
<accession>B3DZJ7</accession>
<evidence type="ECO:0000313" key="2">
    <source>
        <dbReference type="Proteomes" id="UP000009149"/>
    </source>
</evidence>
<gene>
    <name evidence="1" type="ordered locus">Minf_0556</name>
</gene>
<dbReference type="EMBL" id="CP000975">
    <property type="protein sequence ID" value="ACD82614.1"/>
    <property type="molecule type" value="Genomic_DNA"/>
</dbReference>
<sequence length="35" mass="4147">MHINHSSVFLSFGYFFKKLPPRLILPELDLKCILE</sequence>
<protein>
    <submittedName>
        <fullName evidence="1">Uncharacterized protein</fullName>
    </submittedName>
</protein>
<name>B3DZJ7_METI4</name>
<dbReference type="Proteomes" id="UP000009149">
    <property type="component" value="Chromosome"/>
</dbReference>
<dbReference type="STRING" id="481448.Minf_0556"/>